<dbReference type="Proteomes" id="UP001209730">
    <property type="component" value="Unassembled WGS sequence"/>
</dbReference>
<name>A0A143HPL6_MICTH</name>
<dbReference type="InterPro" id="IPR032871">
    <property type="entry name" value="AHH_dom_containing"/>
</dbReference>
<evidence type="ECO:0000313" key="1">
    <source>
        <dbReference type="EMBL" id="AMX03659.1"/>
    </source>
</evidence>
<gene>
    <name evidence="1" type="ORF">A3224_14660</name>
    <name evidence="2" type="ORF">OQJ68_12250</name>
</gene>
<evidence type="ECO:0000313" key="2">
    <source>
        <dbReference type="EMBL" id="MCX2802558.1"/>
    </source>
</evidence>
<organism evidence="1 3">
    <name type="scientific">Microbulbifer thermotolerans</name>
    <dbReference type="NCBI Taxonomy" id="252514"/>
    <lineage>
        <taxon>Bacteria</taxon>
        <taxon>Pseudomonadati</taxon>
        <taxon>Pseudomonadota</taxon>
        <taxon>Gammaproteobacteria</taxon>
        <taxon>Cellvibrionales</taxon>
        <taxon>Microbulbiferaceae</taxon>
        <taxon>Microbulbifer</taxon>
    </lineage>
</organism>
<proteinExistence type="predicted"/>
<keyword evidence="3" id="KW-1185">Reference proteome</keyword>
<protein>
    <submittedName>
        <fullName evidence="2">AHH domain-containing protein</fullName>
    </submittedName>
</protein>
<dbReference type="STRING" id="252514.A3224_14660"/>
<dbReference type="Proteomes" id="UP000076077">
    <property type="component" value="Chromosome"/>
</dbReference>
<dbReference type="Pfam" id="PF14412">
    <property type="entry name" value="AHH"/>
    <property type="match status" value="1"/>
</dbReference>
<reference evidence="3" key="2">
    <citation type="submission" date="2016-03" db="EMBL/GenBank/DDBJ databases">
        <authorList>
            <person name="Lee Y.-S."/>
            <person name="Choi Y.-L."/>
        </authorList>
    </citation>
    <scope>NUCLEOTIDE SEQUENCE [LARGE SCALE GENOMIC DNA]</scope>
    <source>
        <strain evidence="3">DAU221</strain>
    </source>
</reference>
<reference evidence="1" key="1">
    <citation type="submission" date="2016-03" db="EMBL/GenBank/DDBJ databases">
        <authorList>
            <person name="Ploux O."/>
        </authorList>
    </citation>
    <scope>NUCLEOTIDE SEQUENCE [LARGE SCALE GENOMIC DNA]</scope>
    <source>
        <strain evidence="1">DAU221</strain>
    </source>
</reference>
<accession>A0A143HPL6</accession>
<dbReference type="EMBL" id="CP014864">
    <property type="protein sequence ID" value="AMX03659.1"/>
    <property type="molecule type" value="Genomic_DNA"/>
</dbReference>
<sequence>MSIYEEEKQYHEKNLLERVIDDVLKNKGGELTQSDLNRVSVAAQIQIGIDTYRLQASEMSEEQLRNEKHNSTRLARHLEEIGKPRPPRCHAHAIISGNHKYAAQLRIIMAALKIRIDDPDNGCWLPENTAATPHPAFPAAIPHSRIHRFNYFFWLFSRLRGIRSSQIFRKNLQLIAKYLQEGNIPEYVMLKKGAGLPSGARFPQ</sequence>
<dbReference type="GeneID" id="76609274"/>
<evidence type="ECO:0000313" key="3">
    <source>
        <dbReference type="Proteomes" id="UP000076077"/>
    </source>
</evidence>
<dbReference type="RefSeq" id="WP_067156291.1">
    <property type="nucleotide sequence ID" value="NZ_CP014864.1"/>
</dbReference>
<dbReference type="OrthoDB" id="5889044at2"/>
<reference evidence="2" key="3">
    <citation type="submission" date="2022-11" db="EMBL/GenBank/DDBJ databases">
        <title>Chitin-degrading and fungicidal potential of chitinolytic bacterial strains from marine environment of the Pacific Ocean regions.</title>
        <authorList>
            <person name="Pentekhina I."/>
            <person name="Nedashkovskaya O."/>
            <person name="Seitkalieva A."/>
            <person name="Podvolotskaya A."/>
            <person name="Tekutyeva L."/>
            <person name="Balabanova L."/>
        </authorList>
    </citation>
    <scope>NUCLEOTIDE SEQUENCE</scope>
    <source>
        <strain evidence="2">KMM 6838</strain>
    </source>
</reference>
<dbReference type="EMBL" id="JAPHQB010000020">
    <property type="protein sequence ID" value="MCX2802558.1"/>
    <property type="molecule type" value="Genomic_DNA"/>
</dbReference>
<dbReference type="AlphaFoldDB" id="A0A143HPL6"/>
<dbReference type="KEGG" id="mthd:A3224_14660"/>